<name>A0A558AU33_9STAP</name>
<dbReference type="GO" id="GO:0003677">
    <property type="term" value="F:DNA binding"/>
    <property type="evidence" value="ECO:0007669"/>
    <property type="project" value="UniProtKB-KW"/>
</dbReference>
<evidence type="ECO:0000313" key="3">
    <source>
        <dbReference type="Proteomes" id="UP000315103"/>
    </source>
</evidence>
<proteinExistence type="predicted"/>
<protein>
    <submittedName>
        <fullName evidence="2">AbrB/MazE/SpoVT family DNA-binding domain-containing protein</fullName>
    </submittedName>
</protein>
<dbReference type="SUPFAM" id="SSF89447">
    <property type="entry name" value="AbrB/MazE/MraZ-like"/>
    <property type="match status" value="1"/>
</dbReference>
<keyword evidence="2" id="KW-0238">DNA-binding</keyword>
<dbReference type="Gene3D" id="2.10.260.10">
    <property type="match status" value="1"/>
</dbReference>
<dbReference type="InterPro" id="IPR037914">
    <property type="entry name" value="SpoVT-AbrB_sf"/>
</dbReference>
<comment type="caution">
    <text evidence="2">The sequence shown here is derived from an EMBL/GenBank/DDBJ whole genome shotgun (WGS) entry which is preliminary data.</text>
</comment>
<keyword evidence="3" id="KW-1185">Reference proteome</keyword>
<dbReference type="Proteomes" id="UP000315103">
    <property type="component" value="Unassembled WGS sequence"/>
</dbReference>
<evidence type="ECO:0000313" key="2">
    <source>
        <dbReference type="EMBL" id="TVT27792.1"/>
    </source>
</evidence>
<accession>A0A558AU33</accession>
<gene>
    <name evidence="2" type="ORF">FO441_08790</name>
</gene>
<dbReference type="InterPro" id="IPR007159">
    <property type="entry name" value="SpoVT-AbrB_dom"/>
</dbReference>
<feature type="domain" description="SpoVT-AbrB" evidence="1">
    <location>
        <begin position="14"/>
        <end position="59"/>
    </location>
</feature>
<evidence type="ECO:0000259" key="1">
    <source>
        <dbReference type="SMART" id="SM00966"/>
    </source>
</evidence>
<dbReference type="SMART" id="SM00966">
    <property type="entry name" value="SpoVT_AbrB"/>
    <property type="match status" value="1"/>
</dbReference>
<dbReference type="OrthoDB" id="2390286at2"/>
<dbReference type="EMBL" id="VMSJ01000003">
    <property type="protein sequence ID" value="TVT27792.1"/>
    <property type="molecule type" value="Genomic_DNA"/>
</dbReference>
<organism evidence="2 3">
    <name type="scientific">Salinicoccus cyprini</name>
    <dbReference type="NCBI Taxonomy" id="2493691"/>
    <lineage>
        <taxon>Bacteria</taxon>
        <taxon>Bacillati</taxon>
        <taxon>Bacillota</taxon>
        <taxon>Bacilli</taxon>
        <taxon>Bacillales</taxon>
        <taxon>Staphylococcaceae</taxon>
        <taxon>Salinicoccus</taxon>
    </lineage>
</organism>
<dbReference type="AlphaFoldDB" id="A0A558AU33"/>
<sequence>MRGWGFMAILRQLRKSGDNMVVSIPKSILETLKAEEGDRLEFVPDGDSVIIRKQSDQQEEVLDLSNEMFAKYDRTMRDLVER</sequence>
<reference evidence="2 3" key="1">
    <citation type="submission" date="2019-07" db="EMBL/GenBank/DDBJ databases">
        <title>Salinicoccus cyprini sp. nov., isolated from gastro-intestinal tract of mirror carp, Cyprinus carpio var. specularis, collected from Gobind Sagar Reservoir, Himachal Pradesh, India.</title>
        <authorList>
            <person name="Talwar C."/>
            <person name="Singh A.K."/>
            <person name="Lal R."/>
            <person name="Negi R.K."/>
        </authorList>
    </citation>
    <scope>NUCLEOTIDE SEQUENCE [LARGE SCALE GENOMIC DNA]</scope>
    <source>
        <strain evidence="2 3">CT19</strain>
    </source>
</reference>
<dbReference type="Pfam" id="PF04014">
    <property type="entry name" value="MazE_antitoxin"/>
    <property type="match status" value="1"/>
</dbReference>